<sequence>MRYRCLLVDDSARFVRSARRLLGREGVDVVAVAATRAEAITAAGAAAVDFSLIDVQLAGDNGAAVADALARRGVGGRIVLVSALDAEDVAELVAGSAAVGFVAKAHLSRAAIERVLAGRPD</sequence>
<dbReference type="Proteomes" id="UP000656042">
    <property type="component" value="Unassembled WGS sequence"/>
</dbReference>
<evidence type="ECO:0000256" key="1">
    <source>
        <dbReference type="PROSITE-ProRule" id="PRU00169"/>
    </source>
</evidence>
<dbReference type="PROSITE" id="PS50110">
    <property type="entry name" value="RESPONSE_REGULATORY"/>
    <property type="match status" value="1"/>
</dbReference>
<keyword evidence="1" id="KW-0597">Phosphoprotein</keyword>
<feature type="modified residue" description="4-aspartylphosphate" evidence="1">
    <location>
        <position position="54"/>
    </location>
</feature>
<dbReference type="Pfam" id="PF00072">
    <property type="entry name" value="Response_reg"/>
    <property type="match status" value="1"/>
</dbReference>
<dbReference type="RefSeq" id="WP_189077150.1">
    <property type="nucleotide sequence ID" value="NZ_BMMX01000001.1"/>
</dbReference>
<accession>A0A8J3FKD3</accession>
<keyword evidence="4" id="KW-1185">Reference proteome</keyword>
<dbReference type="CDD" id="cd00156">
    <property type="entry name" value="REC"/>
    <property type="match status" value="1"/>
</dbReference>
<organism evidence="3 4">
    <name type="scientific">Mangrovihabitans endophyticus</name>
    <dbReference type="NCBI Taxonomy" id="1751298"/>
    <lineage>
        <taxon>Bacteria</taxon>
        <taxon>Bacillati</taxon>
        <taxon>Actinomycetota</taxon>
        <taxon>Actinomycetes</taxon>
        <taxon>Micromonosporales</taxon>
        <taxon>Micromonosporaceae</taxon>
        <taxon>Mangrovihabitans</taxon>
    </lineage>
</organism>
<reference evidence="3" key="1">
    <citation type="journal article" date="2014" name="Int. J. Syst. Evol. Microbiol.">
        <title>Complete genome sequence of Corynebacterium casei LMG S-19264T (=DSM 44701T), isolated from a smear-ripened cheese.</title>
        <authorList>
            <consortium name="US DOE Joint Genome Institute (JGI-PGF)"/>
            <person name="Walter F."/>
            <person name="Albersmeier A."/>
            <person name="Kalinowski J."/>
            <person name="Ruckert C."/>
        </authorList>
    </citation>
    <scope>NUCLEOTIDE SEQUENCE</scope>
    <source>
        <strain evidence="3">CGMCC 4.7299</strain>
    </source>
</reference>
<evidence type="ECO:0000313" key="3">
    <source>
        <dbReference type="EMBL" id="GGK72330.1"/>
    </source>
</evidence>
<comment type="caution">
    <text evidence="3">The sequence shown here is derived from an EMBL/GenBank/DDBJ whole genome shotgun (WGS) entry which is preliminary data.</text>
</comment>
<evidence type="ECO:0000313" key="4">
    <source>
        <dbReference type="Proteomes" id="UP000656042"/>
    </source>
</evidence>
<proteinExistence type="predicted"/>
<name>A0A8J3FKD3_9ACTN</name>
<evidence type="ECO:0000259" key="2">
    <source>
        <dbReference type="PROSITE" id="PS50110"/>
    </source>
</evidence>
<dbReference type="GO" id="GO:0000160">
    <property type="term" value="P:phosphorelay signal transduction system"/>
    <property type="evidence" value="ECO:0007669"/>
    <property type="project" value="InterPro"/>
</dbReference>
<dbReference type="SMART" id="SM00448">
    <property type="entry name" value="REC"/>
    <property type="match status" value="1"/>
</dbReference>
<gene>
    <name evidence="3" type="ORF">GCM10012284_02660</name>
</gene>
<reference evidence="3" key="2">
    <citation type="submission" date="2020-09" db="EMBL/GenBank/DDBJ databases">
        <authorList>
            <person name="Sun Q."/>
            <person name="Zhou Y."/>
        </authorList>
    </citation>
    <scope>NUCLEOTIDE SEQUENCE</scope>
    <source>
        <strain evidence="3">CGMCC 4.7299</strain>
    </source>
</reference>
<protein>
    <submittedName>
        <fullName evidence="3">Response regulator</fullName>
    </submittedName>
</protein>
<dbReference type="EMBL" id="BMMX01000001">
    <property type="protein sequence ID" value="GGK72330.1"/>
    <property type="molecule type" value="Genomic_DNA"/>
</dbReference>
<dbReference type="AlphaFoldDB" id="A0A8J3FKD3"/>
<dbReference type="SUPFAM" id="SSF52172">
    <property type="entry name" value="CheY-like"/>
    <property type="match status" value="1"/>
</dbReference>
<feature type="domain" description="Response regulatory" evidence="2">
    <location>
        <begin position="4"/>
        <end position="119"/>
    </location>
</feature>
<dbReference type="InterPro" id="IPR011006">
    <property type="entry name" value="CheY-like_superfamily"/>
</dbReference>
<dbReference type="Gene3D" id="3.40.50.2300">
    <property type="match status" value="1"/>
</dbReference>
<dbReference type="InterPro" id="IPR001789">
    <property type="entry name" value="Sig_transdc_resp-reg_receiver"/>
</dbReference>